<dbReference type="InterPro" id="IPR029063">
    <property type="entry name" value="SAM-dependent_MTases_sf"/>
</dbReference>
<dbReference type="NCBIfam" id="TIGR01983">
    <property type="entry name" value="UbiG"/>
    <property type="match status" value="1"/>
</dbReference>
<dbReference type="Proteomes" id="UP001148838">
    <property type="component" value="Unassembled WGS sequence"/>
</dbReference>
<accession>A0ABQ8T1F9</accession>
<sequence>MVDKYTLSSVQALAKLGAETTGIDPSQNLIKVAKIHAEKNSKISNSITYFSETIEEHTKKYPGYYDVIVASKVLEHVNNKGLFVQSFAATVKPGGSLFITTPNRTFILWFVLILLTEYISQDLPRGTHQMNMMYTPEETRYLLKKNDCSIIRTRGIAFTQCGITSS</sequence>
<name>A0ABQ8T1F9_PERAM</name>
<keyword evidence="6" id="KW-1185">Reference proteome</keyword>
<dbReference type="CDD" id="cd02440">
    <property type="entry name" value="AdoMet_MTases"/>
    <property type="match status" value="1"/>
</dbReference>
<dbReference type="PANTHER" id="PTHR43464:SF19">
    <property type="entry name" value="UBIQUINONE BIOSYNTHESIS O-METHYLTRANSFERASE, MITOCHONDRIAL"/>
    <property type="match status" value="1"/>
</dbReference>
<keyword evidence="3" id="KW-0831">Ubiquinone biosynthesis</keyword>
<evidence type="ECO:0000256" key="3">
    <source>
        <dbReference type="ARBA" id="ARBA00022688"/>
    </source>
</evidence>
<keyword evidence="1" id="KW-0489">Methyltransferase</keyword>
<gene>
    <name evidence="5" type="ORF">ANN_07885</name>
</gene>
<keyword evidence="4" id="KW-0949">S-adenosyl-L-methionine</keyword>
<reference evidence="5 6" key="1">
    <citation type="journal article" date="2022" name="Allergy">
        <title>Genome assembly and annotation of Periplaneta americana reveal a comprehensive cockroach allergen profile.</title>
        <authorList>
            <person name="Wang L."/>
            <person name="Xiong Q."/>
            <person name="Saelim N."/>
            <person name="Wang L."/>
            <person name="Nong W."/>
            <person name="Wan A.T."/>
            <person name="Shi M."/>
            <person name="Liu X."/>
            <person name="Cao Q."/>
            <person name="Hui J.H.L."/>
            <person name="Sookrung N."/>
            <person name="Leung T.F."/>
            <person name="Tungtrongchitr A."/>
            <person name="Tsui S.K.W."/>
        </authorList>
    </citation>
    <scope>NUCLEOTIDE SEQUENCE [LARGE SCALE GENOMIC DNA]</scope>
    <source>
        <strain evidence="5">PWHHKU_190912</strain>
    </source>
</reference>
<evidence type="ECO:0000313" key="6">
    <source>
        <dbReference type="Proteomes" id="UP001148838"/>
    </source>
</evidence>
<proteinExistence type="predicted"/>
<dbReference type="PANTHER" id="PTHR43464">
    <property type="entry name" value="METHYLTRANSFERASE"/>
    <property type="match status" value="1"/>
</dbReference>
<dbReference type="SUPFAM" id="SSF53335">
    <property type="entry name" value="S-adenosyl-L-methionine-dependent methyltransferases"/>
    <property type="match status" value="1"/>
</dbReference>
<dbReference type="Gene3D" id="3.40.50.150">
    <property type="entry name" value="Vaccinia Virus protein VP39"/>
    <property type="match status" value="1"/>
</dbReference>
<evidence type="ECO:0000256" key="2">
    <source>
        <dbReference type="ARBA" id="ARBA00022679"/>
    </source>
</evidence>
<keyword evidence="2" id="KW-0808">Transferase</keyword>
<dbReference type="InterPro" id="IPR010233">
    <property type="entry name" value="UbiG_MeTrfase"/>
</dbReference>
<organism evidence="5 6">
    <name type="scientific">Periplaneta americana</name>
    <name type="common">American cockroach</name>
    <name type="synonym">Blatta americana</name>
    <dbReference type="NCBI Taxonomy" id="6978"/>
    <lineage>
        <taxon>Eukaryota</taxon>
        <taxon>Metazoa</taxon>
        <taxon>Ecdysozoa</taxon>
        <taxon>Arthropoda</taxon>
        <taxon>Hexapoda</taxon>
        <taxon>Insecta</taxon>
        <taxon>Pterygota</taxon>
        <taxon>Neoptera</taxon>
        <taxon>Polyneoptera</taxon>
        <taxon>Dictyoptera</taxon>
        <taxon>Blattodea</taxon>
        <taxon>Blattoidea</taxon>
        <taxon>Blattidae</taxon>
        <taxon>Blattinae</taxon>
        <taxon>Periplaneta</taxon>
    </lineage>
</organism>
<evidence type="ECO:0008006" key="7">
    <source>
        <dbReference type="Google" id="ProtNLM"/>
    </source>
</evidence>
<dbReference type="Pfam" id="PF13489">
    <property type="entry name" value="Methyltransf_23"/>
    <property type="match status" value="1"/>
</dbReference>
<protein>
    <recommendedName>
        <fullName evidence="7">Hexaprenyldihydroxybenzoate methyltransferase, mitochondrial</fullName>
    </recommendedName>
</protein>
<evidence type="ECO:0000256" key="1">
    <source>
        <dbReference type="ARBA" id="ARBA00022603"/>
    </source>
</evidence>
<comment type="caution">
    <text evidence="5">The sequence shown here is derived from an EMBL/GenBank/DDBJ whole genome shotgun (WGS) entry which is preliminary data.</text>
</comment>
<evidence type="ECO:0000256" key="4">
    <source>
        <dbReference type="ARBA" id="ARBA00022691"/>
    </source>
</evidence>
<dbReference type="EMBL" id="JAJSOF020000017">
    <property type="protein sequence ID" value="KAJ4439757.1"/>
    <property type="molecule type" value="Genomic_DNA"/>
</dbReference>
<evidence type="ECO:0000313" key="5">
    <source>
        <dbReference type="EMBL" id="KAJ4439757.1"/>
    </source>
</evidence>